<gene>
    <name evidence="5" type="ORF">QE382_002768</name>
</gene>
<protein>
    <submittedName>
        <fullName evidence="5">AraC family transcriptional activator of pobA</fullName>
    </submittedName>
</protein>
<organism evidence="5 6">
    <name type="scientific">Sphingobacterium zeae</name>
    <dbReference type="NCBI Taxonomy" id="1776859"/>
    <lineage>
        <taxon>Bacteria</taxon>
        <taxon>Pseudomonadati</taxon>
        <taxon>Bacteroidota</taxon>
        <taxon>Sphingobacteriia</taxon>
        <taxon>Sphingobacteriales</taxon>
        <taxon>Sphingobacteriaceae</taxon>
        <taxon>Sphingobacterium</taxon>
    </lineage>
</organism>
<dbReference type="InterPro" id="IPR003313">
    <property type="entry name" value="AraC-bd"/>
</dbReference>
<evidence type="ECO:0000313" key="6">
    <source>
        <dbReference type="Proteomes" id="UP001244640"/>
    </source>
</evidence>
<keyword evidence="2" id="KW-0238">DNA-binding</keyword>
<evidence type="ECO:0000256" key="1">
    <source>
        <dbReference type="ARBA" id="ARBA00023015"/>
    </source>
</evidence>
<name>A0ABU0U771_9SPHI</name>
<dbReference type="InterPro" id="IPR014710">
    <property type="entry name" value="RmlC-like_jellyroll"/>
</dbReference>
<dbReference type="InterPro" id="IPR037923">
    <property type="entry name" value="HTH-like"/>
</dbReference>
<keyword evidence="3" id="KW-0804">Transcription</keyword>
<keyword evidence="6" id="KW-1185">Reference proteome</keyword>
<evidence type="ECO:0000256" key="2">
    <source>
        <dbReference type="ARBA" id="ARBA00023125"/>
    </source>
</evidence>
<evidence type="ECO:0000313" key="5">
    <source>
        <dbReference type="EMBL" id="MDQ1150784.1"/>
    </source>
</evidence>
<keyword evidence="1" id="KW-0805">Transcription regulation</keyword>
<dbReference type="SMART" id="SM00342">
    <property type="entry name" value="HTH_ARAC"/>
    <property type="match status" value="1"/>
</dbReference>
<sequence>MDKTYPTFDICNLITNKLSNDLFNADRFHGYLLNNPPIKKVHKHSFYHLVYFTSGKGQHIIDFKSYPIEAGSIYFMRPGQVHRWEFESDVDGYVINFSATFFDQLGINSSMIDHFPFFNIFSSGQMLKLSESNRVNIVSIFEDILRELCENHHLAPTIIAADLLRLFVLSSREMDAEMPIFAKTNYNSLLFKQFLDLIEENFKELRLPKDYAALLYITSNHLNFICKDQINMSSGEIIRNRILLEAKRMLVNVELSVAAIAIDLNFFDTSYFIKFFKKYTQFTPEAFRKQYYNKS</sequence>
<reference evidence="5 6" key="1">
    <citation type="submission" date="2023-07" db="EMBL/GenBank/DDBJ databases">
        <title>Functional and genomic diversity of the sorghum phyllosphere microbiome.</title>
        <authorList>
            <person name="Shade A."/>
        </authorList>
    </citation>
    <scope>NUCLEOTIDE SEQUENCE [LARGE SCALE GENOMIC DNA]</scope>
    <source>
        <strain evidence="5 6">SORGH_AS_0892</strain>
    </source>
</reference>
<dbReference type="Gene3D" id="2.60.120.10">
    <property type="entry name" value="Jelly Rolls"/>
    <property type="match status" value="1"/>
</dbReference>
<evidence type="ECO:0000256" key="3">
    <source>
        <dbReference type="ARBA" id="ARBA00023163"/>
    </source>
</evidence>
<accession>A0ABU0U771</accession>
<dbReference type="SUPFAM" id="SSF51215">
    <property type="entry name" value="Regulatory protein AraC"/>
    <property type="match status" value="1"/>
</dbReference>
<dbReference type="PROSITE" id="PS01124">
    <property type="entry name" value="HTH_ARAC_FAMILY_2"/>
    <property type="match status" value="1"/>
</dbReference>
<dbReference type="PANTHER" id="PTHR43280:SF32">
    <property type="entry name" value="TRANSCRIPTIONAL REGULATORY PROTEIN"/>
    <property type="match status" value="1"/>
</dbReference>
<dbReference type="SUPFAM" id="SSF46689">
    <property type="entry name" value="Homeodomain-like"/>
    <property type="match status" value="1"/>
</dbReference>
<evidence type="ECO:0000259" key="4">
    <source>
        <dbReference type="PROSITE" id="PS01124"/>
    </source>
</evidence>
<dbReference type="EMBL" id="JAUTBA010000001">
    <property type="protein sequence ID" value="MDQ1150784.1"/>
    <property type="molecule type" value="Genomic_DNA"/>
</dbReference>
<dbReference type="RefSeq" id="WP_307186376.1">
    <property type="nucleotide sequence ID" value="NZ_JAUTBA010000001.1"/>
</dbReference>
<dbReference type="Pfam" id="PF02311">
    <property type="entry name" value="AraC_binding"/>
    <property type="match status" value="1"/>
</dbReference>
<feature type="domain" description="HTH araC/xylS-type" evidence="4">
    <location>
        <begin position="192"/>
        <end position="290"/>
    </location>
</feature>
<dbReference type="Proteomes" id="UP001244640">
    <property type="component" value="Unassembled WGS sequence"/>
</dbReference>
<proteinExistence type="predicted"/>
<comment type="caution">
    <text evidence="5">The sequence shown here is derived from an EMBL/GenBank/DDBJ whole genome shotgun (WGS) entry which is preliminary data.</text>
</comment>
<dbReference type="Gene3D" id="1.10.10.60">
    <property type="entry name" value="Homeodomain-like"/>
    <property type="match status" value="1"/>
</dbReference>
<dbReference type="PANTHER" id="PTHR43280">
    <property type="entry name" value="ARAC-FAMILY TRANSCRIPTIONAL REGULATOR"/>
    <property type="match status" value="1"/>
</dbReference>
<dbReference type="Pfam" id="PF12833">
    <property type="entry name" value="HTH_18"/>
    <property type="match status" value="1"/>
</dbReference>
<dbReference type="InterPro" id="IPR018060">
    <property type="entry name" value="HTH_AraC"/>
</dbReference>
<dbReference type="InterPro" id="IPR009057">
    <property type="entry name" value="Homeodomain-like_sf"/>
</dbReference>